<protein>
    <submittedName>
        <fullName evidence="5">Uncharacterized protein</fullName>
    </submittedName>
</protein>
<evidence type="ECO:0000256" key="3">
    <source>
        <dbReference type="ARBA" id="ARBA00022741"/>
    </source>
</evidence>
<accession>A0ABU6KKC5</accession>
<name>A0ABU6KKC5_9BACI</name>
<proteinExistence type="inferred from homology"/>
<comment type="similarity">
    <text evidence="1">Belongs to the ABC transporter superfamily.</text>
</comment>
<keyword evidence="6" id="KW-1185">Reference proteome</keyword>
<dbReference type="EMBL" id="JARZFX010000013">
    <property type="protein sequence ID" value="MEC5425319.1"/>
    <property type="molecule type" value="Genomic_DNA"/>
</dbReference>
<dbReference type="PANTHER" id="PTHR43553">
    <property type="entry name" value="HEAVY METAL TRANSPORTER"/>
    <property type="match status" value="1"/>
</dbReference>
<organism evidence="5 6">
    <name type="scientific">Virgibacillus tibetensis</name>
    <dbReference type="NCBI Taxonomy" id="3042313"/>
    <lineage>
        <taxon>Bacteria</taxon>
        <taxon>Bacillati</taxon>
        <taxon>Bacillota</taxon>
        <taxon>Bacilli</taxon>
        <taxon>Bacillales</taxon>
        <taxon>Bacillaceae</taxon>
        <taxon>Virgibacillus</taxon>
    </lineage>
</organism>
<evidence type="ECO:0000313" key="5">
    <source>
        <dbReference type="EMBL" id="MEC5425319.1"/>
    </source>
</evidence>
<dbReference type="Gene3D" id="3.40.50.300">
    <property type="entry name" value="P-loop containing nucleotide triphosphate hydrolases"/>
    <property type="match status" value="1"/>
</dbReference>
<evidence type="ECO:0000256" key="2">
    <source>
        <dbReference type="ARBA" id="ARBA00022448"/>
    </source>
</evidence>
<dbReference type="Proteomes" id="UP001335737">
    <property type="component" value="Unassembled WGS sequence"/>
</dbReference>
<sequence>MGLVFQDPDDQVFSGTVWEDVSFGPRNLNMSEEETEGVCRAALGNVGMLEQRNRAPYHLSYGQNNELQLQVYLPCAPTLFYWMSLWHSWIPQVRMRLLGCYKVCIISGKLSAIYSRC</sequence>
<evidence type="ECO:0000313" key="6">
    <source>
        <dbReference type="Proteomes" id="UP001335737"/>
    </source>
</evidence>
<keyword evidence="4" id="KW-0067">ATP-binding</keyword>
<reference evidence="5 6" key="1">
    <citation type="journal article" date="2024" name="Int. J. Syst. Evol. Microbiol.">
        <title>Virgibacillus tibetensis sp. nov., isolated from salt lake on the Tibetan Plateau of China.</title>
        <authorList>
            <person name="Phurbu D."/>
            <person name="Liu Z.-X."/>
            <person name="Wang R."/>
            <person name="Zheng Y.-Y."/>
            <person name="Liu H.-C."/>
            <person name="Zhou Y.-G."/>
            <person name="Yu Y.-J."/>
            <person name="Li A.-H."/>
        </authorList>
    </citation>
    <scope>NUCLEOTIDE SEQUENCE [LARGE SCALE GENOMIC DNA]</scope>
    <source>
        <strain evidence="5 6">C22-A2</strain>
    </source>
</reference>
<dbReference type="SUPFAM" id="SSF52540">
    <property type="entry name" value="P-loop containing nucleoside triphosphate hydrolases"/>
    <property type="match status" value="1"/>
</dbReference>
<dbReference type="InterPro" id="IPR027417">
    <property type="entry name" value="P-loop_NTPase"/>
</dbReference>
<keyword evidence="2" id="KW-0813">Transport</keyword>
<comment type="caution">
    <text evidence="5">The sequence shown here is derived from an EMBL/GenBank/DDBJ whole genome shotgun (WGS) entry which is preliminary data.</text>
</comment>
<dbReference type="InterPro" id="IPR050095">
    <property type="entry name" value="ECF_ABC_transporter_ATP-bd"/>
</dbReference>
<evidence type="ECO:0000256" key="4">
    <source>
        <dbReference type="ARBA" id="ARBA00022840"/>
    </source>
</evidence>
<dbReference type="PANTHER" id="PTHR43553:SF24">
    <property type="entry name" value="ENERGY-COUPLING FACTOR TRANSPORTER ATP-BINDING PROTEIN ECFA1"/>
    <property type="match status" value="1"/>
</dbReference>
<gene>
    <name evidence="5" type="ORF">QGM71_17700</name>
</gene>
<evidence type="ECO:0000256" key="1">
    <source>
        <dbReference type="ARBA" id="ARBA00005417"/>
    </source>
</evidence>
<keyword evidence="3" id="KW-0547">Nucleotide-binding</keyword>